<dbReference type="AlphaFoldDB" id="A0A8H5UT35"/>
<evidence type="ECO:0000313" key="2">
    <source>
        <dbReference type="EMBL" id="KAF5598142.1"/>
    </source>
</evidence>
<evidence type="ECO:0000256" key="1">
    <source>
        <dbReference type="SAM" id="MobiDB-lite"/>
    </source>
</evidence>
<dbReference type="Proteomes" id="UP000544095">
    <property type="component" value="Unassembled WGS sequence"/>
</dbReference>
<dbReference type="Gene3D" id="2.60.270.50">
    <property type="match status" value="1"/>
</dbReference>
<reference evidence="2 3" key="1">
    <citation type="submission" date="2020-05" db="EMBL/GenBank/DDBJ databases">
        <title>Identification and distribution of gene clusters putatively required for synthesis of sphingolipid metabolism inhibitors in phylogenetically diverse species of the filamentous fungus Fusarium.</title>
        <authorList>
            <person name="Kim H.-S."/>
            <person name="Busman M."/>
            <person name="Brown D.W."/>
            <person name="Divon H."/>
            <person name="Uhlig S."/>
            <person name="Proctor R.H."/>
        </authorList>
    </citation>
    <scope>NUCLEOTIDE SEQUENCE [LARGE SCALE GENOMIC DNA]</scope>
    <source>
        <strain evidence="2 3">NRRL 25211</strain>
    </source>
</reference>
<gene>
    <name evidence="2" type="ORF">FPANT_3906</name>
</gene>
<dbReference type="EMBL" id="JAAOAR010000175">
    <property type="protein sequence ID" value="KAF5598142.1"/>
    <property type="molecule type" value="Genomic_DNA"/>
</dbReference>
<organism evidence="2 3">
    <name type="scientific">Fusarium pseudoanthophilum</name>
    <dbReference type="NCBI Taxonomy" id="48495"/>
    <lineage>
        <taxon>Eukaryota</taxon>
        <taxon>Fungi</taxon>
        <taxon>Dikarya</taxon>
        <taxon>Ascomycota</taxon>
        <taxon>Pezizomycotina</taxon>
        <taxon>Sordariomycetes</taxon>
        <taxon>Hypocreomycetidae</taxon>
        <taxon>Hypocreales</taxon>
        <taxon>Nectriaceae</taxon>
        <taxon>Fusarium</taxon>
        <taxon>Fusarium fujikuroi species complex</taxon>
    </lineage>
</organism>
<name>A0A8H5UT35_9HYPO</name>
<accession>A0A8H5UT35</accession>
<sequence length="183" mass="20100">MPIVDVNTVLDPPAKVATLRAIAPRPSDEIRRKHRWYQCTVQNATQFEMRFEASYFNAGKYLRAPSSVGPYGQMTFPAYNDRFGASTGLSFGAYLDEAHRFDFAIGLDAPMMGGFKAGVVESDSAKTGLENATREGGSITSKDRYKGKDSDGVDRVIEFHVAAYPGMEMKVIITQLIVDSGNN</sequence>
<proteinExistence type="predicted"/>
<keyword evidence="3" id="KW-1185">Reference proteome</keyword>
<feature type="region of interest" description="Disordered" evidence="1">
    <location>
        <begin position="128"/>
        <end position="148"/>
    </location>
</feature>
<evidence type="ECO:0000313" key="3">
    <source>
        <dbReference type="Proteomes" id="UP000544095"/>
    </source>
</evidence>
<protein>
    <submittedName>
        <fullName evidence="2">Polyketide synthase</fullName>
    </submittedName>
</protein>
<comment type="caution">
    <text evidence="2">The sequence shown here is derived from an EMBL/GenBank/DDBJ whole genome shotgun (WGS) entry which is preliminary data.</text>
</comment>